<name>A0ACC3D0P6_9PEZI</name>
<proteinExistence type="predicted"/>
<accession>A0ACC3D0P6</accession>
<keyword evidence="2" id="KW-1185">Reference proteome</keyword>
<reference evidence="1" key="1">
    <citation type="submission" date="2024-09" db="EMBL/GenBank/DDBJ databases">
        <title>Black Yeasts Isolated from many extreme environments.</title>
        <authorList>
            <person name="Coleine C."/>
            <person name="Stajich J.E."/>
            <person name="Selbmann L."/>
        </authorList>
    </citation>
    <scope>NUCLEOTIDE SEQUENCE</scope>
    <source>
        <strain evidence="1">CCFEE 5737</strain>
    </source>
</reference>
<protein>
    <submittedName>
        <fullName evidence="1">Uncharacterized protein</fullName>
    </submittedName>
</protein>
<dbReference type="EMBL" id="JAWDJW010008870">
    <property type="protein sequence ID" value="KAK3060086.1"/>
    <property type="molecule type" value="Genomic_DNA"/>
</dbReference>
<comment type="caution">
    <text evidence="1">The sequence shown here is derived from an EMBL/GenBank/DDBJ whole genome shotgun (WGS) entry which is preliminary data.</text>
</comment>
<sequence>PKSKRVPVRLRHKIEKASTAKQRKERKLAKENPEWRTRLKKDPGIPNLFPYEEKMLQEIEASKRRKDQEKAGIREEDKTARKQPEALEDAVSAGKDEEPLDYGSDEADQDDEDMGDDSANPMAALLASARARA</sequence>
<organism evidence="1 2">
    <name type="scientific">Coniosporium uncinatum</name>
    <dbReference type="NCBI Taxonomy" id="93489"/>
    <lineage>
        <taxon>Eukaryota</taxon>
        <taxon>Fungi</taxon>
        <taxon>Dikarya</taxon>
        <taxon>Ascomycota</taxon>
        <taxon>Pezizomycotina</taxon>
        <taxon>Dothideomycetes</taxon>
        <taxon>Dothideomycetes incertae sedis</taxon>
        <taxon>Coniosporium</taxon>
    </lineage>
</organism>
<dbReference type="Proteomes" id="UP001186974">
    <property type="component" value="Unassembled WGS sequence"/>
</dbReference>
<gene>
    <name evidence="1" type="ORF">LTS18_009392</name>
</gene>
<feature type="non-terminal residue" evidence="1">
    <location>
        <position position="1"/>
    </location>
</feature>
<evidence type="ECO:0000313" key="2">
    <source>
        <dbReference type="Proteomes" id="UP001186974"/>
    </source>
</evidence>
<evidence type="ECO:0000313" key="1">
    <source>
        <dbReference type="EMBL" id="KAK3060086.1"/>
    </source>
</evidence>